<evidence type="ECO:0000259" key="5">
    <source>
        <dbReference type="PROSITE" id="PS51918"/>
    </source>
</evidence>
<evidence type="ECO:0000313" key="6">
    <source>
        <dbReference type="EMBL" id="SDV50895.1"/>
    </source>
</evidence>
<dbReference type="InterPro" id="IPR006638">
    <property type="entry name" value="Elp3/MiaA/NifB-like_rSAM"/>
</dbReference>
<dbReference type="GO" id="GO:0051536">
    <property type="term" value="F:iron-sulfur cluster binding"/>
    <property type="evidence" value="ECO:0007669"/>
    <property type="project" value="UniProtKB-KW"/>
</dbReference>
<reference evidence="7" key="1">
    <citation type="submission" date="2016-09" db="EMBL/GenBank/DDBJ databases">
        <authorList>
            <person name="Varghese N."/>
            <person name="Submissions S."/>
        </authorList>
    </citation>
    <scope>NUCLEOTIDE SEQUENCE [LARGE SCALE GENOMIC DNA]</scope>
    <source>
        <strain evidence="7">JS23</strain>
    </source>
</reference>
<dbReference type="Pfam" id="PF04055">
    <property type="entry name" value="Radical_SAM"/>
    <property type="match status" value="1"/>
</dbReference>
<protein>
    <submittedName>
        <fullName evidence="6">DNA repair photolyase</fullName>
    </submittedName>
</protein>
<dbReference type="SUPFAM" id="SSF102114">
    <property type="entry name" value="Radical SAM enzymes"/>
    <property type="match status" value="1"/>
</dbReference>
<gene>
    <name evidence="6" type="ORF">SAMN05216551_1145</name>
</gene>
<dbReference type="SFLD" id="SFLDG01084">
    <property type="entry name" value="Uncharacterised_Radical_SAM_Su"/>
    <property type="match status" value="1"/>
</dbReference>
<keyword evidence="3" id="KW-0411">Iron-sulfur</keyword>
<keyword evidence="6" id="KW-0456">Lyase</keyword>
<organism evidence="6 7">
    <name type="scientific">Chitinasiproducens palmae</name>
    <dbReference type="NCBI Taxonomy" id="1770053"/>
    <lineage>
        <taxon>Bacteria</taxon>
        <taxon>Pseudomonadati</taxon>
        <taxon>Pseudomonadota</taxon>
        <taxon>Betaproteobacteria</taxon>
        <taxon>Burkholderiales</taxon>
        <taxon>Burkholderiaceae</taxon>
        <taxon>Chitinasiproducens</taxon>
    </lineage>
</organism>
<dbReference type="SMART" id="SM00729">
    <property type="entry name" value="Elp3"/>
    <property type="match status" value="1"/>
</dbReference>
<feature type="domain" description="Radical SAM core" evidence="5">
    <location>
        <begin position="160"/>
        <end position="397"/>
    </location>
</feature>
<proteinExistence type="predicted"/>
<dbReference type="Proteomes" id="UP000243719">
    <property type="component" value="Unassembled WGS sequence"/>
</dbReference>
<keyword evidence="2" id="KW-0408">Iron</keyword>
<name>A0A1H2PUL1_9BURK</name>
<feature type="region of interest" description="Disordered" evidence="4">
    <location>
        <begin position="1"/>
        <end position="76"/>
    </location>
</feature>
<dbReference type="OrthoDB" id="9785699at2"/>
<dbReference type="AlphaFoldDB" id="A0A1H2PUL1"/>
<dbReference type="CDD" id="cd01335">
    <property type="entry name" value="Radical_SAM"/>
    <property type="match status" value="1"/>
</dbReference>
<keyword evidence="7" id="KW-1185">Reference proteome</keyword>
<accession>A0A1H2PUL1</accession>
<dbReference type="Gene3D" id="3.80.30.30">
    <property type="match status" value="1"/>
</dbReference>
<evidence type="ECO:0000256" key="3">
    <source>
        <dbReference type="ARBA" id="ARBA00023014"/>
    </source>
</evidence>
<evidence type="ECO:0000313" key="7">
    <source>
        <dbReference type="Proteomes" id="UP000243719"/>
    </source>
</evidence>
<dbReference type="SFLD" id="SFLDS00029">
    <property type="entry name" value="Radical_SAM"/>
    <property type="match status" value="1"/>
</dbReference>
<feature type="compositionally biased region" description="Low complexity" evidence="4">
    <location>
        <begin position="31"/>
        <end position="44"/>
    </location>
</feature>
<dbReference type="InterPro" id="IPR058240">
    <property type="entry name" value="rSAM_sf"/>
</dbReference>
<feature type="compositionally biased region" description="Low complexity" evidence="4">
    <location>
        <begin position="9"/>
        <end position="24"/>
    </location>
</feature>
<dbReference type="InterPro" id="IPR007197">
    <property type="entry name" value="rSAM"/>
</dbReference>
<evidence type="ECO:0000256" key="4">
    <source>
        <dbReference type="SAM" id="MobiDB-lite"/>
    </source>
</evidence>
<evidence type="ECO:0000256" key="1">
    <source>
        <dbReference type="ARBA" id="ARBA00022723"/>
    </source>
</evidence>
<dbReference type="InterPro" id="IPR040086">
    <property type="entry name" value="MJ0683-like"/>
</dbReference>
<feature type="compositionally biased region" description="Low complexity" evidence="4">
    <location>
        <begin position="62"/>
        <end position="76"/>
    </location>
</feature>
<dbReference type="RefSeq" id="WP_091912215.1">
    <property type="nucleotide sequence ID" value="NZ_FNLO01000014.1"/>
</dbReference>
<dbReference type="PANTHER" id="PTHR43432:SF3">
    <property type="entry name" value="SLR0285 PROTEIN"/>
    <property type="match status" value="1"/>
</dbReference>
<dbReference type="GO" id="GO:0016829">
    <property type="term" value="F:lyase activity"/>
    <property type="evidence" value="ECO:0007669"/>
    <property type="project" value="UniProtKB-KW"/>
</dbReference>
<dbReference type="STRING" id="1770053.SAMN05216551_1145"/>
<evidence type="ECO:0000256" key="2">
    <source>
        <dbReference type="ARBA" id="ARBA00023004"/>
    </source>
</evidence>
<dbReference type="PANTHER" id="PTHR43432">
    <property type="entry name" value="SLR0285 PROTEIN"/>
    <property type="match status" value="1"/>
</dbReference>
<dbReference type="GO" id="GO:0046872">
    <property type="term" value="F:metal ion binding"/>
    <property type="evidence" value="ECO:0007669"/>
    <property type="project" value="UniProtKB-KW"/>
</dbReference>
<dbReference type="NCBIfam" id="NF033668">
    <property type="entry name" value="rSAM_PA0069"/>
    <property type="match status" value="1"/>
</dbReference>
<keyword evidence="1" id="KW-0479">Metal-binding</keyword>
<sequence length="455" mass="49213">MPTSNSRSPDAPYEPYEPYAPRPATRASGRVAPSTADAVTAAASRRVGRATVSQKNGAATPRASLRSGSDASDASDPSGACIAFDGFSPPDRAGAPSYAPATARKGRGAVSNVASRFDACQREVDDGRLDADTAQEHVVRFVTSVTAETARTVISRNTSPDIPFDRSINPYRGCEHGCIYCYARPSHAYLGLSPGLDFETRLYAKTNAAAALRAELARPGYEPACIALGANTDPYQPIEREHRLTRAVLEQLDRCGHPVTITTKSALVLRDLDILSRLAQRQLVRVYLSVATLDATVARHLEPRATTPVRRIEAVRRLSEAGVPTGVVVAPVIPSLTDADIERVLEAAAAAGATQAGYVMLRLPREVRDLFVEWLDAHFPMRSRHVMSLIEQVRDGAHNSAEFGTRLRGTGVHAELVAKRFSVAVRRLGLNAKRPDLRTDLFVRPAGETAQMRLF</sequence>
<dbReference type="PROSITE" id="PS51918">
    <property type="entry name" value="RADICAL_SAM"/>
    <property type="match status" value="1"/>
</dbReference>
<dbReference type="EMBL" id="FNLO01000014">
    <property type="protein sequence ID" value="SDV50895.1"/>
    <property type="molecule type" value="Genomic_DNA"/>
</dbReference>